<feature type="domain" description="RNA polymerase sigma factor 70 region 4 type 2" evidence="7">
    <location>
        <begin position="123"/>
        <end position="175"/>
    </location>
</feature>
<dbReference type="PANTHER" id="PTHR43133">
    <property type="entry name" value="RNA POLYMERASE ECF-TYPE SIGMA FACTO"/>
    <property type="match status" value="1"/>
</dbReference>
<proteinExistence type="inferred from homology"/>
<dbReference type="InterPro" id="IPR036388">
    <property type="entry name" value="WH-like_DNA-bd_sf"/>
</dbReference>
<dbReference type="AlphaFoldDB" id="A0A1M6TQS8"/>
<evidence type="ECO:0000256" key="1">
    <source>
        <dbReference type="ARBA" id="ARBA00010641"/>
    </source>
</evidence>
<sequence>MIFGSRHAKRTDAELMALVAKGDEKAFEELLKRYQGVVYNFAMYMLKDPSEAEDIAQETFLRLYKTSAAYRQKASLKTFLLRIAKNLCIDHFRKKKPDLLNELPEIPTEATPLSQLEAAVSADMLEKAIDDLPVNQRTAVLLRHMEQLSYNQIAEVMEVSLGAVESLLVRARRTLRAAVSEAA</sequence>
<evidence type="ECO:0000256" key="3">
    <source>
        <dbReference type="ARBA" id="ARBA00023082"/>
    </source>
</evidence>
<evidence type="ECO:0000259" key="6">
    <source>
        <dbReference type="Pfam" id="PF04542"/>
    </source>
</evidence>
<gene>
    <name evidence="8" type="ORF">SAMN02745216_03722</name>
</gene>
<dbReference type="OrthoDB" id="9780326at2"/>
<dbReference type="GO" id="GO:0016987">
    <property type="term" value="F:sigma factor activity"/>
    <property type="evidence" value="ECO:0007669"/>
    <property type="project" value="UniProtKB-KW"/>
</dbReference>
<dbReference type="NCBIfam" id="TIGR02937">
    <property type="entry name" value="sigma70-ECF"/>
    <property type="match status" value="1"/>
</dbReference>
<dbReference type="Pfam" id="PF04542">
    <property type="entry name" value="Sigma70_r2"/>
    <property type="match status" value="1"/>
</dbReference>
<dbReference type="SUPFAM" id="SSF88946">
    <property type="entry name" value="Sigma2 domain of RNA polymerase sigma factors"/>
    <property type="match status" value="1"/>
</dbReference>
<dbReference type="Proteomes" id="UP000183994">
    <property type="component" value="Unassembled WGS sequence"/>
</dbReference>
<name>A0A1M6TQS8_9BACT</name>
<feature type="domain" description="RNA polymerase sigma-70 region 2" evidence="6">
    <location>
        <begin position="30"/>
        <end position="96"/>
    </location>
</feature>
<dbReference type="PANTHER" id="PTHR43133:SF8">
    <property type="entry name" value="RNA POLYMERASE SIGMA FACTOR HI_1459-RELATED"/>
    <property type="match status" value="1"/>
</dbReference>
<accession>A0A1M6TQS8</accession>
<dbReference type="InterPro" id="IPR013325">
    <property type="entry name" value="RNA_pol_sigma_r2"/>
</dbReference>
<evidence type="ECO:0000256" key="4">
    <source>
        <dbReference type="ARBA" id="ARBA00023125"/>
    </source>
</evidence>
<dbReference type="InterPro" id="IPR013324">
    <property type="entry name" value="RNA_pol_sigma_r3/r4-like"/>
</dbReference>
<dbReference type="InterPro" id="IPR013249">
    <property type="entry name" value="RNA_pol_sigma70_r4_t2"/>
</dbReference>
<evidence type="ECO:0000256" key="2">
    <source>
        <dbReference type="ARBA" id="ARBA00023015"/>
    </source>
</evidence>
<keyword evidence="4" id="KW-0238">DNA-binding</keyword>
<organism evidence="8 9">
    <name type="scientific">Desulfatibacillum alkenivorans DSM 16219</name>
    <dbReference type="NCBI Taxonomy" id="1121393"/>
    <lineage>
        <taxon>Bacteria</taxon>
        <taxon>Pseudomonadati</taxon>
        <taxon>Thermodesulfobacteriota</taxon>
        <taxon>Desulfobacteria</taxon>
        <taxon>Desulfobacterales</taxon>
        <taxon>Desulfatibacillaceae</taxon>
        <taxon>Desulfatibacillum</taxon>
    </lineage>
</organism>
<evidence type="ECO:0000313" key="8">
    <source>
        <dbReference type="EMBL" id="SHK59263.1"/>
    </source>
</evidence>
<keyword evidence="2" id="KW-0805">Transcription regulation</keyword>
<dbReference type="Gene3D" id="1.10.10.10">
    <property type="entry name" value="Winged helix-like DNA-binding domain superfamily/Winged helix DNA-binding domain"/>
    <property type="match status" value="1"/>
</dbReference>
<dbReference type="EMBL" id="FQZU01000028">
    <property type="protein sequence ID" value="SHK59263.1"/>
    <property type="molecule type" value="Genomic_DNA"/>
</dbReference>
<dbReference type="Pfam" id="PF08281">
    <property type="entry name" value="Sigma70_r4_2"/>
    <property type="match status" value="1"/>
</dbReference>
<keyword evidence="9" id="KW-1185">Reference proteome</keyword>
<dbReference type="RefSeq" id="WP_073477763.1">
    <property type="nucleotide sequence ID" value="NZ_FQZU01000028.1"/>
</dbReference>
<dbReference type="GO" id="GO:0006352">
    <property type="term" value="P:DNA-templated transcription initiation"/>
    <property type="evidence" value="ECO:0007669"/>
    <property type="project" value="InterPro"/>
</dbReference>
<keyword evidence="3" id="KW-0731">Sigma factor</keyword>
<reference evidence="9" key="1">
    <citation type="submission" date="2016-11" db="EMBL/GenBank/DDBJ databases">
        <authorList>
            <person name="Varghese N."/>
            <person name="Submissions S."/>
        </authorList>
    </citation>
    <scope>NUCLEOTIDE SEQUENCE [LARGE SCALE GENOMIC DNA]</scope>
    <source>
        <strain evidence="9">DSM 16219</strain>
    </source>
</reference>
<evidence type="ECO:0000259" key="7">
    <source>
        <dbReference type="Pfam" id="PF08281"/>
    </source>
</evidence>
<evidence type="ECO:0000256" key="5">
    <source>
        <dbReference type="ARBA" id="ARBA00023163"/>
    </source>
</evidence>
<protein>
    <submittedName>
        <fullName evidence="8">RNA polymerase sigma-70 factor, ECF subfamily</fullName>
    </submittedName>
</protein>
<dbReference type="CDD" id="cd06171">
    <property type="entry name" value="Sigma70_r4"/>
    <property type="match status" value="1"/>
</dbReference>
<evidence type="ECO:0000313" key="9">
    <source>
        <dbReference type="Proteomes" id="UP000183994"/>
    </source>
</evidence>
<dbReference type="InterPro" id="IPR039425">
    <property type="entry name" value="RNA_pol_sigma-70-like"/>
</dbReference>
<dbReference type="GO" id="GO:0003677">
    <property type="term" value="F:DNA binding"/>
    <property type="evidence" value="ECO:0007669"/>
    <property type="project" value="UniProtKB-KW"/>
</dbReference>
<dbReference type="InterPro" id="IPR007627">
    <property type="entry name" value="RNA_pol_sigma70_r2"/>
</dbReference>
<dbReference type="Gene3D" id="1.10.1740.10">
    <property type="match status" value="1"/>
</dbReference>
<dbReference type="SUPFAM" id="SSF88659">
    <property type="entry name" value="Sigma3 and sigma4 domains of RNA polymerase sigma factors"/>
    <property type="match status" value="1"/>
</dbReference>
<keyword evidence="5" id="KW-0804">Transcription</keyword>
<dbReference type="STRING" id="1121393.SAMN02745216_03722"/>
<comment type="similarity">
    <text evidence="1">Belongs to the sigma-70 factor family. ECF subfamily.</text>
</comment>
<dbReference type="InterPro" id="IPR014284">
    <property type="entry name" value="RNA_pol_sigma-70_dom"/>
</dbReference>